<evidence type="ECO:0000313" key="8">
    <source>
        <dbReference type="EMBL" id="GBG12732.1"/>
    </source>
</evidence>
<keyword evidence="6" id="KW-1133">Transmembrane helix</keyword>
<feature type="transmembrane region" description="Helical" evidence="6">
    <location>
        <begin position="45"/>
        <end position="64"/>
    </location>
</feature>
<keyword evidence="4" id="KW-0807">Transducer</keyword>
<keyword evidence="6" id="KW-0812">Transmembrane</keyword>
<dbReference type="GO" id="GO:0006935">
    <property type="term" value="P:chemotaxis"/>
    <property type="evidence" value="ECO:0007669"/>
    <property type="project" value="UniProtKB-KW"/>
</dbReference>
<sequence>MLRAGCIRLRDCLCQRSQHGLKTVEQILKNTGLEQKVKLTVAKRIGGLALTALLGIAILSWLGISRISTVYEKVNFANVNSVPSLLELAKISRAFGNIRTNSWKHVASDDQADMHDIQAKSDATIAEMKELLKKYLTDACLGASCAADDKEIGLINDISAHLAEYEVARNKVMALSYAMKTKDALALGRAELTPASTKVQDAIDADVRYNQELGKKAAEDGAATKDSAIRLAIIVSVTIFVLMAVLGILITRQLLNQLGGEPEYAAEMIQRVADGDLTVQVATKPGDTTSMLASVKGMAEKLAQIVSEIRSSANNLASASEEVSATAQSMSQATNEQSSSVEETSAAIEQMSASIAQNTENAKVTEGIASKAATDANEGGEAVGSTVSAMKQIADKISIIDDIAYQTNLLALNAAIEAARAGEHGKGFAVVAAEVRKLAERSQVAAQEIGEVAKSSVDLAEKAGNLLDEIVPAINRTSDLVQEITAASEEQSAGTNQINTAMSQLSQITQQNASSSEELAATAEEMSASAEQLQQLVGFFQVDQGGSSVRQSPSRRGSPSSSRVASIATPTFKAHSEDDFVKF</sequence>
<dbReference type="FunFam" id="1.10.287.950:FF:000001">
    <property type="entry name" value="Methyl-accepting chemotaxis sensory transducer"/>
    <property type="match status" value="1"/>
</dbReference>
<feature type="transmembrane region" description="Helical" evidence="6">
    <location>
        <begin position="228"/>
        <end position="250"/>
    </location>
</feature>
<comment type="caution">
    <text evidence="8">The sequence shown here is derived from an EMBL/GenBank/DDBJ whole genome shotgun (WGS) entry which is preliminary data.</text>
</comment>
<evidence type="ECO:0000256" key="5">
    <source>
        <dbReference type="SAM" id="MobiDB-lite"/>
    </source>
</evidence>
<organism evidence="8 9">
    <name type="scientific">Novimethylophilus kurashikiensis</name>
    <dbReference type="NCBI Taxonomy" id="1825523"/>
    <lineage>
        <taxon>Bacteria</taxon>
        <taxon>Pseudomonadati</taxon>
        <taxon>Pseudomonadota</taxon>
        <taxon>Betaproteobacteria</taxon>
        <taxon>Nitrosomonadales</taxon>
        <taxon>Methylophilaceae</taxon>
        <taxon>Novimethylophilus</taxon>
    </lineage>
</organism>
<dbReference type="PRINTS" id="PR00260">
    <property type="entry name" value="CHEMTRNSDUCR"/>
</dbReference>
<dbReference type="InterPro" id="IPR051310">
    <property type="entry name" value="MCP_chemotaxis"/>
</dbReference>
<dbReference type="Pfam" id="PF00015">
    <property type="entry name" value="MCPsignal"/>
    <property type="match status" value="1"/>
</dbReference>
<feature type="domain" description="Methyl-accepting transducer" evidence="7">
    <location>
        <begin position="312"/>
        <end position="527"/>
    </location>
</feature>
<reference evidence="8 9" key="1">
    <citation type="journal article" date="2018" name="Environ. Microbiol.">
        <title>Isolation and genomic characterization of Novimethylophilus kurashikiensis gen. nov. sp. nov., a new lanthanide-dependent methylotrophic species of Methylophilaceae.</title>
        <authorList>
            <person name="Lv H."/>
            <person name="Sahin N."/>
            <person name="Tani A."/>
        </authorList>
    </citation>
    <scope>NUCLEOTIDE SEQUENCE [LARGE SCALE GENOMIC DNA]</scope>
    <source>
        <strain evidence="8 9">La2-4</strain>
    </source>
</reference>
<name>A0A2R5F283_9PROT</name>
<dbReference type="PANTHER" id="PTHR43531">
    <property type="entry name" value="PROTEIN ICFG"/>
    <property type="match status" value="1"/>
</dbReference>
<protein>
    <submittedName>
        <fullName evidence="8">Methyl-accepting chemotaxis protein</fullName>
    </submittedName>
</protein>
<keyword evidence="2" id="KW-0145">Chemotaxis</keyword>
<dbReference type="PROSITE" id="PS50111">
    <property type="entry name" value="CHEMOTAXIS_TRANSDUC_2"/>
    <property type="match status" value="1"/>
</dbReference>
<gene>
    <name evidence="8" type="primary">mcp</name>
    <name evidence="8" type="ORF">NMK_0264</name>
</gene>
<dbReference type="InterPro" id="IPR004089">
    <property type="entry name" value="MCPsignal_dom"/>
</dbReference>
<dbReference type="GO" id="GO:0005886">
    <property type="term" value="C:plasma membrane"/>
    <property type="evidence" value="ECO:0007669"/>
    <property type="project" value="TreeGrafter"/>
</dbReference>
<evidence type="ECO:0000259" key="7">
    <source>
        <dbReference type="PROSITE" id="PS50111"/>
    </source>
</evidence>
<dbReference type="InterPro" id="IPR004090">
    <property type="entry name" value="Chemotax_Me-accpt_rcpt"/>
</dbReference>
<evidence type="ECO:0000313" key="9">
    <source>
        <dbReference type="Proteomes" id="UP000245081"/>
    </source>
</evidence>
<dbReference type="GO" id="GO:0004888">
    <property type="term" value="F:transmembrane signaling receptor activity"/>
    <property type="evidence" value="ECO:0007669"/>
    <property type="project" value="InterPro"/>
</dbReference>
<evidence type="ECO:0000256" key="4">
    <source>
        <dbReference type="PROSITE-ProRule" id="PRU00284"/>
    </source>
</evidence>
<evidence type="ECO:0000256" key="3">
    <source>
        <dbReference type="ARBA" id="ARBA00029447"/>
    </source>
</evidence>
<dbReference type="AlphaFoldDB" id="A0A2R5F283"/>
<proteinExistence type="inferred from homology"/>
<dbReference type="PANTHER" id="PTHR43531:SF11">
    <property type="entry name" value="METHYL-ACCEPTING CHEMOTAXIS PROTEIN 3"/>
    <property type="match status" value="1"/>
</dbReference>
<dbReference type="OrthoDB" id="8899037at2"/>
<evidence type="ECO:0000256" key="6">
    <source>
        <dbReference type="SAM" id="Phobius"/>
    </source>
</evidence>
<feature type="compositionally biased region" description="Low complexity" evidence="5">
    <location>
        <begin position="545"/>
        <end position="564"/>
    </location>
</feature>
<dbReference type="SUPFAM" id="SSF58104">
    <property type="entry name" value="Methyl-accepting chemotaxis protein (MCP) signaling domain"/>
    <property type="match status" value="1"/>
</dbReference>
<keyword evidence="6" id="KW-0472">Membrane</keyword>
<comment type="similarity">
    <text evidence="3">Belongs to the methyl-accepting chemotaxis (MCP) protein family.</text>
</comment>
<dbReference type="Gene3D" id="1.10.287.950">
    <property type="entry name" value="Methyl-accepting chemotaxis protein"/>
    <property type="match status" value="1"/>
</dbReference>
<dbReference type="InterPro" id="IPR024478">
    <property type="entry name" value="HlyB_4HB_MCP"/>
</dbReference>
<keyword evidence="9" id="KW-1185">Reference proteome</keyword>
<dbReference type="GO" id="GO:0007165">
    <property type="term" value="P:signal transduction"/>
    <property type="evidence" value="ECO:0007669"/>
    <property type="project" value="UniProtKB-KW"/>
</dbReference>
<dbReference type="SMART" id="SM00283">
    <property type="entry name" value="MA"/>
    <property type="match status" value="1"/>
</dbReference>
<dbReference type="Proteomes" id="UP000245081">
    <property type="component" value="Unassembled WGS sequence"/>
</dbReference>
<feature type="region of interest" description="Disordered" evidence="5">
    <location>
        <begin position="545"/>
        <end position="570"/>
    </location>
</feature>
<comment type="subcellular location">
    <subcellularLocation>
        <location evidence="1">Membrane</location>
    </subcellularLocation>
</comment>
<accession>A0A2R5F283</accession>
<evidence type="ECO:0000256" key="2">
    <source>
        <dbReference type="ARBA" id="ARBA00022500"/>
    </source>
</evidence>
<dbReference type="EMBL" id="BDOQ01000002">
    <property type="protein sequence ID" value="GBG12732.1"/>
    <property type="molecule type" value="Genomic_DNA"/>
</dbReference>
<evidence type="ECO:0000256" key="1">
    <source>
        <dbReference type="ARBA" id="ARBA00004370"/>
    </source>
</evidence>
<dbReference type="CDD" id="cd11386">
    <property type="entry name" value="MCP_signal"/>
    <property type="match status" value="1"/>
</dbReference>
<dbReference type="Pfam" id="PF12729">
    <property type="entry name" value="4HB_MCP_1"/>
    <property type="match status" value="1"/>
</dbReference>